<dbReference type="EC" id="2.7.13.3" evidence="2"/>
<dbReference type="Proteomes" id="UP000033115">
    <property type="component" value="Chromosome"/>
</dbReference>
<evidence type="ECO:0000256" key="7">
    <source>
        <dbReference type="ARBA" id="ARBA00022777"/>
    </source>
</evidence>
<proteinExistence type="predicted"/>
<dbReference type="InterPro" id="IPR001789">
    <property type="entry name" value="Sig_transdc_resp-reg_receiver"/>
</dbReference>
<dbReference type="InterPro" id="IPR035965">
    <property type="entry name" value="PAS-like_dom_sf"/>
</dbReference>
<keyword evidence="12" id="KW-0175">Coiled coil</keyword>
<dbReference type="Pfam" id="PF02518">
    <property type="entry name" value="HATPase_c"/>
    <property type="match status" value="1"/>
</dbReference>
<dbReference type="PANTHER" id="PTHR43047:SF72">
    <property type="entry name" value="OSMOSENSING HISTIDINE PROTEIN KINASE SLN1"/>
    <property type="match status" value="1"/>
</dbReference>
<reference evidence="16 17" key="1">
    <citation type="journal article" date="2015" name="J. Biotechnol.">
        <title>Complete genome sequence of a malodorant-producing acetogen, Clostridium scatologenes ATCC 25775(T).</title>
        <authorList>
            <person name="Zhu Z."/>
            <person name="Guo T."/>
            <person name="Zheng H."/>
            <person name="Song T."/>
            <person name="Ouyang P."/>
            <person name="Xie J."/>
        </authorList>
    </citation>
    <scope>NUCLEOTIDE SEQUENCE [LARGE SCALE GENOMIC DNA]</scope>
    <source>
        <strain evidence="16 17">ATCC 25775</strain>
    </source>
</reference>
<keyword evidence="17" id="KW-1185">Reference proteome</keyword>
<dbReference type="STRING" id="1548.CSCA_2494"/>
<dbReference type="CDD" id="cd16922">
    <property type="entry name" value="HATPase_EvgS-ArcB-TorS-like"/>
    <property type="match status" value="1"/>
</dbReference>
<accession>A0A0E3M6U1</accession>
<dbReference type="InterPro" id="IPR003661">
    <property type="entry name" value="HisK_dim/P_dom"/>
</dbReference>
<dbReference type="AlphaFoldDB" id="A0A0E3M6U1"/>
<dbReference type="RefSeq" id="WP_029162640.1">
    <property type="nucleotide sequence ID" value="NZ_CP009933.1"/>
</dbReference>
<feature type="domain" description="PAS" evidence="15">
    <location>
        <begin position="201"/>
        <end position="243"/>
    </location>
</feature>
<dbReference type="EMBL" id="CP009933">
    <property type="protein sequence ID" value="AKA69619.1"/>
    <property type="molecule type" value="Genomic_DNA"/>
</dbReference>
<feature type="domain" description="Histidine kinase" evidence="13">
    <location>
        <begin position="351"/>
        <end position="574"/>
    </location>
</feature>
<keyword evidence="8" id="KW-0067">ATP-binding</keyword>
<evidence type="ECO:0000256" key="5">
    <source>
        <dbReference type="ARBA" id="ARBA00022679"/>
    </source>
</evidence>
<dbReference type="PANTHER" id="PTHR43047">
    <property type="entry name" value="TWO-COMPONENT HISTIDINE PROTEIN KINASE"/>
    <property type="match status" value="1"/>
</dbReference>
<evidence type="ECO:0000256" key="4">
    <source>
        <dbReference type="ARBA" id="ARBA00022553"/>
    </source>
</evidence>
<feature type="domain" description="Response regulatory" evidence="14">
    <location>
        <begin position="12"/>
        <end position="125"/>
    </location>
</feature>
<dbReference type="InterPro" id="IPR005467">
    <property type="entry name" value="His_kinase_dom"/>
</dbReference>
<dbReference type="SMART" id="SM00387">
    <property type="entry name" value="HATPase_c"/>
    <property type="match status" value="1"/>
</dbReference>
<dbReference type="GO" id="GO:0005886">
    <property type="term" value="C:plasma membrane"/>
    <property type="evidence" value="ECO:0007669"/>
    <property type="project" value="TreeGrafter"/>
</dbReference>
<dbReference type="Gene3D" id="3.40.50.2300">
    <property type="match status" value="1"/>
</dbReference>
<evidence type="ECO:0000256" key="8">
    <source>
        <dbReference type="ARBA" id="ARBA00022840"/>
    </source>
</evidence>
<dbReference type="PROSITE" id="PS50112">
    <property type="entry name" value="PAS"/>
    <property type="match status" value="1"/>
</dbReference>
<dbReference type="HOGENOM" id="CLU_000445_89_20_9"/>
<evidence type="ECO:0000256" key="1">
    <source>
        <dbReference type="ARBA" id="ARBA00000085"/>
    </source>
</evidence>
<dbReference type="Gene3D" id="1.10.287.130">
    <property type="match status" value="1"/>
</dbReference>
<evidence type="ECO:0000313" key="16">
    <source>
        <dbReference type="EMBL" id="AKA69619.1"/>
    </source>
</evidence>
<protein>
    <recommendedName>
        <fullName evidence="3">Stage 0 sporulation protein A homolog</fullName>
        <ecNumber evidence="2">2.7.13.3</ecNumber>
    </recommendedName>
</protein>
<dbReference type="CDD" id="cd00082">
    <property type="entry name" value="HisKA"/>
    <property type="match status" value="1"/>
</dbReference>
<dbReference type="PROSITE" id="PS50109">
    <property type="entry name" value="HIS_KIN"/>
    <property type="match status" value="1"/>
</dbReference>
<keyword evidence="5" id="KW-0808">Transferase</keyword>
<dbReference type="InterPro" id="IPR036890">
    <property type="entry name" value="HATPase_C_sf"/>
</dbReference>
<evidence type="ECO:0000256" key="2">
    <source>
        <dbReference type="ARBA" id="ARBA00012438"/>
    </source>
</evidence>
<evidence type="ECO:0000313" key="17">
    <source>
        <dbReference type="Proteomes" id="UP000033115"/>
    </source>
</evidence>
<dbReference type="InterPro" id="IPR004358">
    <property type="entry name" value="Sig_transdc_His_kin-like_C"/>
</dbReference>
<dbReference type="SUPFAM" id="SSF55874">
    <property type="entry name" value="ATPase domain of HSP90 chaperone/DNA topoisomerase II/histidine kinase"/>
    <property type="match status" value="1"/>
</dbReference>
<dbReference type="KEGG" id="csq:CSCA_2494"/>
<gene>
    <name evidence="16" type="ORF">CSCA_2494</name>
</gene>
<dbReference type="NCBIfam" id="TIGR00229">
    <property type="entry name" value="sensory_box"/>
    <property type="match status" value="1"/>
</dbReference>
<dbReference type="GO" id="GO:0005524">
    <property type="term" value="F:ATP binding"/>
    <property type="evidence" value="ECO:0007669"/>
    <property type="project" value="UniProtKB-KW"/>
</dbReference>
<dbReference type="InterPro" id="IPR000014">
    <property type="entry name" value="PAS"/>
</dbReference>
<comment type="catalytic activity">
    <reaction evidence="1">
        <text>ATP + protein L-histidine = ADP + protein N-phospho-L-histidine.</text>
        <dbReference type="EC" id="2.7.13.3"/>
    </reaction>
</comment>
<organism evidence="16 17">
    <name type="scientific">Clostridium scatologenes</name>
    <dbReference type="NCBI Taxonomy" id="1548"/>
    <lineage>
        <taxon>Bacteria</taxon>
        <taxon>Bacillati</taxon>
        <taxon>Bacillota</taxon>
        <taxon>Clostridia</taxon>
        <taxon>Eubacteriales</taxon>
        <taxon>Clostridiaceae</taxon>
        <taxon>Clostridium</taxon>
    </lineage>
</organism>
<evidence type="ECO:0000259" key="13">
    <source>
        <dbReference type="PROSITE" id="PS50109"/>
    </source>
</evidence>
<dbReference type="SUPFAM" id="SSF52172">
    <property type="entry name" value="CheY-like"/>
    <property type="match status" value="1"/>
</dbReference>
<dbReference type="SUPFAM" id="SSF47384">
    <property type="entry name" value="Homodimeric domain of signal transducing histidine kinase"/>
    <property type="match status" value="1"/>
</dbReference>
<dbReference type="SMART" id="SM00448">
    <property type="entry name" value="REC"/>
    <property type="match status" value="1"/>
</dbReference>
<keyword evidence="4" id="KW-0597">Phosphoprotein</keyword>
<comment type="caution">
    <text evidence="11">Lacks conserved residue(s) required for the propagation of feature annotation.</text>
</comment>
<dbReference type="PROSITE" id="PS50110">
    <property type="entry name" value="RESPONSE_REGULATORY"/>
    <property type="match status" value="1"/>
</dbReference>
<evidence type="ECO:0000259" key="14">
    <source>
        <dbReference type="PROSITE" id="PS50110"/>
    </source>
</evidence>
<dbReference type="Pfam" id="PF13188">
    <property type="entry name" value="PAS_8"/>
    <property type="match status" value="1"/>
</dbReference>
<dbReference type="FunFam" id="3.30.565.10:FF:000037">
    <property type="entry name" value="Hybrid sensor histidine kinase/response regulator"/>
    <property type="match status" value="1"/>
</dbReference>
<dbReference type="GO" id="GO:0000155">
    <property type="term" value="F:phosphorelay sensor kinase activity"/>
    <property type="evidence" value="ECO:0007669"/>
    <property type="project" value="InterPro"/>
</dbReference>
<dbReference type="PRINTS" id="PR00344">
    <property type="entry name" value="BCTRLSENSOR"/>
</dbReference>
<dbReference type="Pfam" id="PF00512">
    <property type="entry name" value="HisKA"/>
    <property type="match status" value="1"/>
</dbReference>
<evidence type="ECO:0000256" key="12">
    <source>
        <dbReference type="SAM" id="Coils"/>
    </source>
</evidence>
<dbReference type="GO" id="GO:0009927">
    <property type="term" value="F:histidine phosphotransfer kinase activity"/>
    <property type="evidence" value="ECO:0007669"/>
    <property type="project" value="TreeGrafter"/>
</dbReference>
<evidence type="ECO:0000256" key="11">
    <source>
        <dbReference type="PROSITE-ProRule" id="PRU00169"/>
    </source>
</evidence>
<dbReference type="Gene3D" id="3.30.450.20">
    <property type="entry name" value="PAS domain"/>
    <property type="match status" value="1"/>
</dbReference>
<evidence type="ECO:0000256" key="9">
    <source>
        <dbReference type="ARBA" id="ARBA00023012"/>
    </source>
</evidence>
<keyword evidence="9" id="KW-0902">Two-component regulatory system</keyword>
<dbReference type="InterPro" id="IPR011006">
    <property type="entry name" value="CheY-like_superfamily"/>
</dbReference>
<keyword evidence="7 16" id="KW-0418">Kinase</keyword>
<dbReference type="InterPro" id="IPR003594">
    <property type="entry name" value="HATPase_dom"/>
</dbReference>
<name>A0A0E3M6U1_CLOSL</name>
<feature type="coiled-coil region" evidence="12">
    <location>
        <begin position="149"/>
        <end position="204"/>
    </location>
</feature>
<dbReference type="SMART" id="SM00388">
    <property type="entry name" value="HisKA"/>
    <property type="match status" value="1"/>
</dbReference>
<evidence type="ECO:0000256" key="10">
    <source>
        <dbReference type="ARBA" id="ARBA00024867"/>
    </source>
</evidence>
<dbReference type="Pfam" id="PF00072">
    <property type="entry name" value="Response_reg"/>
    <property type="match status" value="1"/>
</dbReference>
<dbReference type="InterPro" id="IPR036097">
    <property type="entry name" value="HisK_dim/P_sf"/>
</dbReference>
<comment type="function">
    <text evidence="10">May play the central regulatory role in sporulation. It may be an element of the effector pathway responsible for the activation of sporulation genes in response to nutritional stress. Spo0A may act in concert with spo0H (a sigma factor) to control the expression of some genes that are critical to the sporulation process.</text>
</comment>
<keyword evidence="6" id="KW-0547">Nucleotide-binding</keyword>
<evidence type="ECO:0000256" key="6">
    <source>
        <dbReference type="ARBA" id="ARBA00022741"/>
    </source>
</evidence>
<evidence type="ECO:0000256" key="3">
    <source>
        <dbReference type="ARBA" id="ARBA00018672"/>
    </source>
</evidence>
<dbReference type="SUPFAM" id="SSF55785">
    <property type="entry name" value="PYP-like sensor domain (PAS domain)"/>
    <property type="match status" value="1"/>
</dbReference>
<sequence length="606" mass="70289">MDDVEDFLNNASVLIVDDSYYNIKILTMILRQKWHNVRNVLSYEMGMKSVMKNPPDIILLKSSADGCKVCESFKCNDKLEEIPIIFINNKNEKVDIDDLFSAGADDYINMPINYNEVIIRVTTQLKLYFMNKQMWKYSEKSYNQISKFNEKLMKDNNDLKEQVRKDNQQLEEITDDLKEFNVMLEEEITERTKTEEALRESERKFRYSIEEAPVPVMIYAEDGEVMNINKAWESITGYTIKNIPITSKWAEISDIFKEDSQCSENIPYSFEEKRNDGEYSVKTKSGCVKIWNFYSACIGKLSDGRNVIIRVAMDITEKKRMEELQKSIEKERMRLFEIKEYDRVKTDFFANISHELRTPINVIFSAIQVHKLKLKDCNFNDNSVDKYKYINIMEQNCYRLLRLVNNLIDITKIDSGYIVINEINCNIISLIEDITLSVADYIENKGLSVVFDTDIEEKIIACDPEKMERIMLNLLSNAIKFTLRGGSIFVNVENGTESVCIRVKDTGKGIPKEKLDSIFERFVQVDKSLTRENEGSGIGLSLVKALVELQGGTISVNSKEGYGSEFIIHIPCKLVDDGEYNYNSYKDTMKKSYIQKVNLEFSDIYN</sequence>
<dbReference type="Gene3D" id="3.30.565.10">
    <property type="entry name" value="Histidine kinase-like ATPase, C-terminal domain"/>
    <property type="match status" value="1"/>
</dbReference>
<evidence type="ECO:0000259" key="15">
    <source>
        <dbReference type="PROSITE" id="PS50112"/>
    </source>
</evidence>